<reference evidence="1" key="1">
    <citation type="journal article" date="2015" name="Nature">
        <title>Complex archaea that bridge the gap between prokaryotes and eukaryotes.</title>
        <authorList>
            <person name="Spang A."/>
            <person name="Saw J.H."/>
            <person name="Jorgensen S.L."/>
            <person name="Zaremba-Niedzwiedzka K."/>
            <person name="Martijn J."/>
            <person name="Lind A.E."/>
            <person name="van Eijk R."/>
            <person name="Schleper C."/>
            <person name="Guy L."/>
            <person name="Ettema T.J."/>
        </authorList>
    </citation>
    <scope>NUCLEOTIDE SEQUENCE</scope>
</reference>
<evidence type="ECO:0000313" key="1">
    <source>
        <dbReference type="EMBL" id="KKK70001.1"/>
    </source>
</evidence>
<gene>
    <name evidence="1" type="ORF">LCGC14_2928390</name>
</gene>
<organism evidence="1">
    <name type="scientific">marine sediment metagenome</name>
    <dbReference type="NCBI Taxonomy" id="412755"/>
    <lineage>
        <taxon>unclassified sequences</taxon>
        <taxon>metagenomes</taxon>
        <taxon>ecological metagenomes</taxon>
    </lineage>
</organism>
<dbReference type="AlphaFoldDB" id="A0A0F9ACR8"/>
<feature type="non-terminal residue" evidence="1">
    <location>
        <position position="1"/>
    </location>
</feature>
<sequence length="226" mass="25180">RPFPSKDTKGADSMHKMLVIGTGSIGERHVRCLLNTSRATVGICEINDKLRGEVQALEAWQNVAAESNRDVSAYLQEKFPSLELDGGWPVSNIRKAIEHLETSELSGSEALYGFCGWLTTRDEAVTFSGHHNAGVAADLVALFCEVNDLAEPCDHWDKNLVHPKECRPDESKIIMEKVSEEDRPRLEDQFPSSWRSHLERILSKLSGDLSQDNVAAAKEILKNLLE</sequence>
<comment type="caution">
    <text evidence="1">The sequence shown here is derived from an EMBL/GenBank/DDBJ whole genome shotgun (WGS) entry which is preliminary data.</text>
</comment>
<proteinExistence type="predicted"/>
<protein>
    <submittedName>
        <fullName evidence="1">Uncharacterized protein</fullName>
    </submittedName>
</protein>
<accession>A0A0F9ACR8</accession>
<dbReference type="EMBL" id="LAZR01058387">
    <property type="protein sequence ID" value="KKK70001.1"/>
    <property type="molecule type" value="Genomic_DNA"/>
</dbReference>
<name>A0A0F9ACR8_9ZZZZ</name>